<keyword evidence="2" id="KW-1185">Reference proteome</keyword>
<dbReference type="InterPro" id="IPR001036">
    <property type="entry name" value="Acrflvin-R"/>
</dbReference>
<organism evidence="1 2">
    <name type="scientific">Vibrio variabilis</name>
    <dbReference type="NCBI Taxonomy" id="990271"/>
    <lineage>
        <taxon>Bacteria</taxon>
        <taxon>Pseudomonadati</taxon>
        <taxon>Pseudomonadota</taxon>
        <taxon>Gammaproteobacteria</taxon>
        <taxon>Vibrionales</taxon>
        <taxon>Vibrionaceae</taxon>
        <taxon>Vibrio</taxon>
    </lineage>
</organism>
<dbReference type="Proteomes" id="UP000029223">
    <property type="component" value="Unassembled WGS sequence"/>
</dbReference>
<dbReference type="SUPFAM" id="SSF82714">
    <property type="entry name" value="Multidrug efflux transporter AcrB TolC docking domain, DN and DC subdomains"/>
    <property type="match status" value="1"/>
</dbReference>
<proteinExistence type="predicted"/>
<comment type="caution">
    <text evidence="1">The sequence shown here is derived from an EMBL/GenBank/DDBJ whole genome shotgun (WGS) entry which is preliminary data.</text>
</comment>
<evidence type="ECO:0000313" key="1">
    <source>
        <dbReference type="EMBL" id="GAL29127.1"/>
    </source>
</evidence>
<dbReference type="PANTHER" id="PTHR32063:SF13">
    <property type="entry name" value="MULTIDRUG EFFLUX PUMP SUBUNIT ACRB-RELATED"/>
    <property type="match status" value="1"/>
</dbReference>
<name>A0ABQ0JK43_9VIBR</name>
<dbReference type="Pfam" id="PF00873">
    <property type="entry name" value="ACR_tran"/>
    <property type="match status" value="1"/>
</dbReference>
<sequence length="181" mass="19788">MSKIDVLGEKKYSIRVWLNPDKMKYYSINVNEINDAIATQNKIASAGSLVDDKLEFPITVEGGLATPSEFGNIVVRTDALGKTIFLRDIASIELGSEIYTANAYGENADGAVLFIYKTPEANAMDVASGIKTLLAEPSDYQIKTVYDATTFIDGAIYNVTRNPSARGRYCIFGHAPLYAKL</sequence>
<accession>A0ABQ0JK43</accession>
<dbReference type="Gene3D" id="1.20.1640.10">
    <property type="entry name" value="Multidrug efflux transporter AcrB transmembrane domain"/>
    <property type="match status" value="1"/>
</dbReference>
<dbReference type="Gene3D" id="3.30.2090.10">
    <property type="entry name" value="Multidrug efflux transporter AcrB TolC docking domain, DN and DC subdomains"/>
    <property type="match status" value="1"/>
</dbReference>
<dbReference type="InterPro" id="IPR027463">
    <property type="entry name" value="AcrB_DN_DC_subdom"/>
</dbReference>
<dbReference type="SUPFAM" id="SSF82693">
    <property type="entry name" value="Multidrug efflux transporter AcrB pore domain, PN1, PN2, PC1 and PC2 subdomains"/>
    <property type="match status" value="1"/>
</dbReference>
<dbReference type="Gene3D" id="3.30.70.1320">
    <property type="entry name" value="Multidrug efflux transporter AcrB pore domain like"/>
    <property type="match status" value="1"/>
</dbReference>
<dbReference type="PANTHER" id="PTHR32063">
    <property type="match status" value="1"/>
</dbReference>
<dbReference type="EMBL" id="BBMS01000057">
    <property type="protein sequence ID" value="GAL29127.1"/>
    <property type="molecule type" value="Genomic_DNA"/>
</dbReference>
<gene>
    <name evidence="1" type="ORF">JCM19239_7175</name>
</gene>
<protein>
    <submittedName>
        <fullName evidence="1">RND multidrug efflux transporter</fullName>
    </submittedName>
</protein>
<evidence type="ECO:0000313" key="2">
    <source>
        <dbReference type="Proteomes" id="UP000029223"/>
    </source>
</evidence>
<reference evidence="2" key="1">
    <citation type="submission" date="2014-09" db="EMBL/GenBank/DDBJ databases">
        <title>Vibrio variabilis JCM 19239. (C206) whole genome shotgun sequence.</title>
        <authorList>
            <person name="Sawabe T."/>
            <person name="Meirelles P."/>
            <person name="Nakanishi M."/>
            <person name="Sayaka M."/>
            <person name="Hattori M."/>
            <person name="Ohkuma M."/>
        </authorList>
    </citation>
    <scope>NUCLEOTIDE SEQUENCE [LARGE SCALE GENOMIC DNA]</scope>
    <source>
        <strain evidence="2">JCM 19239</strain>
    </source>
</reference>